<evidence type="ECO:0000313" key="16">
    <source>
        <dbReference type="Proteomes" id="UP000002217"/>
    </source>
</evidence>
<dbReference type="Pfam" id="PF00271">
    <property type="entry name" value="Helicase_C"/>
    <property type="match status" value="1"/>
</dbReference>
<proteinExistence type="inferred from homology"/>
<keyword evidence="5 12" id="KW-0378">Hydrolase</keyword>
<keyword evidence="4 12" id="KW-0547">Nucleotide-binding</keyword>
<keyword evidence="1 12" id="KW-0639">Primosome</keyword>
<evidence type="ECO:0000256" key="11">
    <source>
        <dbReference type="ARBA" id="ARBA00048988"/>
    </source>
</evidence>
<dbReference type="EMBL" id="CP001720">
    <property type="protein sequence ID" value="ACV63128.1"/>
    <property type="molecule type" value="Genomic_DNA"/>
</dbReference>
<dbReference type="Gene3D" id="3.40.1440.60">
    <property type="entry name" value="PriA, 3(prime) DNA-binding domain"/>
    <property type="match status" value="1"/>
</dbReference>
<comment type="catalytic activity">
    <reaction evidence="12">
        <text>Couples ATP hydrolysis with the unwinding of duplex DNA by translocating in the 3'-5' direction.</text>
        <dbReference type="EC" id="5.6.2.4"/>
    </reaction>
</comment>
<dbReference type="EC" id="5.6.2.4" evidence="12"/>
<protein>
    <recommendedName>
        <fullName evidence="12">Replication restart protein PriA</fullName>
    </recommendedName>
    <alternativeName>
        <fullName evidence="12">ATP-dependent DNA helicase PriA</fullName>
        <ecNumber evidence="12">5.6.2.4</ecNumber>
    </alternativeName>
    <alternativeName>
        <fullName evidence="12">DNA 3'-5' helicase PriA</fullName>
    </alternativeName>
</protein>
<dbReference type="Gene3D" id="3.40.50.300">
    <property type="entry name" value="P-loop containing nucleotide triphosphate hydrolases"/>
    <property type="match status" value="2"/>
</dbReference>
<feature type="binding site" evidence="12">
    <location>
        <position position="452"/>
    </location>
    <ligand>
        <name>Zn(2+)</name>
        <dbReference type="ChEBI" id="CHEBI:29105"/>
        <label>1</label>
    </ligand>
</feature>
<comment type="catalytic activity">
    <reaction evidence="11 12">
        <text>ATP + H2O = ADP + phosphate + H(+)</text>
        <dbReference type="Rhea" id="RHEA:13065"/>
        <dbReference type="ChEBI" id="CHEBI:15377"/>
        <dbReference type="ChEBI" id="CHEBI:15378"/>
        <dbReference type="ChEBI" id="CHEBI:30616"/>
        <dbReference type="ChEBI" id="CHEBI:43474"/>
        <dbReference type="ChEBI" id="CHEBI:456216"/>
        <dbReference type="EC" id="5.6.2.4"/>
    </reaction>
</comment>
<dbReference type="FunFam" id="3.40.50.300:FF:000489">
    <property type="entry name" value="Primosome assembly protein PriA"/>
    <property type="match status" value="1"/>
</dbReference>
<dbReference type="SMART" id="SM00487">
    <property type="entry name" value="DEXDc"/>
    <property type="match status" value="1"/>
</dbReference>
<comment type="subunit">
    <text evidence="12">Component of the replication restart primosome.</text>
</comment>
<evidence type="ECO:0000256" key="7">
    <source>
        <dbReference type="ARBA" id="ARBA00022833"/>
    </source>
</evidence>
<dbReference type="InterPro" id="IPR041222">
    <property type="entry name" value="PriA_3primeBD"/>
</dbReference>
<feature type="binding site" evidence="12">
    <location>
        <position position="458"/>
    </location>
    <ligand>
        <name>Zn(2+)</name>
        <dbReference type="ChEBI" id="CHEBI:29105"/>
        <label>2</label>
    </ligand>
</feature>
<feature type="binding site" evidence="12">
    <location>
        <position position="488"/>
    </location>
    <ligand>
        <name>Zn(2+)</name>
        <dbReference type="ChEBI" id="CHEBI:29105"/>
        <label>1</label>
    </ligand>
</feature>
<dbReference type="GO" id="GO:0008270">
    <property type="term" value="F:zinc ion binding"/>
    <property type="evidence" value="ECO:0007669"/>
    <property type="project" value="UniProtKB-UniRule"/>
</dbReference>
<dbReference type="CDD" id="cd18804">
    <property type="entry name" value="SF2_C_priA"/>
    <property type="match status" value="1"/>
</dbReference>
<dbReference type="InterPro" id="IPR014001">
    <property type="entry name" value="Helicase_ATP-bd"/>
</dbReference>
<evidence type="ECO:0000256" key="10">
    <source>
        <dbReference type="ARBA" id="ARBA00023235"/>
    </source>
</evidence>
<dbReference type="InterPro" id="IPR001650">
    <property type="entry name" value="Helicase_C-like"/>
</dbReference>
<dbReference type="Pfam" id="PF18319">
    <property type="entry name" value="Zn_ribbon_PriA"/>
    <property type="match status" value="1"/>
</dbReference>
<dbReference type="GO" id="GO:0005524">
    <property type="term" value="F:ATP binding"/>
    <property type="evidence" value="ECO:0007669"/>
    <property type="project" value="UniProtKB-UniRule"/>
</dbReference>
<keyword evidence="3 12" id="KW-0479">Metal-binding</keyword>
<evidence type="ECO:0000256" key="6">
    <source>
        <dbReference type="ARBA" id="ARBA00022806"/>
    </source>
</evidence>
<accession>C8W073</accession>
<comment type="cofactor">
    <cofactor evidence="12">
        <name>Zn(2+)</name>
        <dbReference type="ChEBI" id="CHEBI:29105"/>
    </cofactor>
    <text evidence="12">Binds 2 zinc ions per subunit.</text>
</comment>
<comment type="similarity">
    <text evidence="12">Belongs to the helicase family. PriA subfamily.</text>
</comment>
<dbReference type="InterPro" id="IPR036388">
    <property type="entry name" value="WH-like_DNA-bd_sf"/>
</dbReference>
<dbReference type="CDD" id="cd17929">
    <property type="entry name" value="DEXHc_priA"/>
    <property type="match status" value="1"/>
</dbReference>
<evidence type="ECO:0000256" key="9">
    <source>
        <dbReference type="ARBA" id="ARBA00023125"/>
    </source>
</evidence>
<dbReference type="OrthoDB" id="9759544at2"/>
<dbReference type="GO" id="GO:0016887">
    <property type="term" value="F:ATP hydrolysis activity"/>
    <property type="evidence" value="ECO:0007669"/>
    <property type="project" value="RHEA"/>
</dbReference>
<dbReference type="STRING" id="485916.Dtox_2315"/>
<reference evidence="15 16" key="1">
    <citation type="journal article" date="2009" name="Stand. Genomic Sci.">
        <title>Complete genome sequence of Desulfotomaculum acetoxidans type strain (5575).</title>
        <authorList>
            <person name="Spring S."/>
            <person name="Lapidus A."/>
            <person name="Schroder M."/>
            <person name="Gleim D."/>
            <person name="Sims D."/>
            <person name="Meincke L."/>
            <person name="Glavina Del Rio T."/>
            <person name="Tice H."/>
            <person name="Copeland A."/>
            <person name="Cheng J.F."/>
            <person name="Lucas S."/>
            <person name="Chen F."/>
            <person name="Nolan M."/>
            <person name="Bruce D."/>
            <person name="Goodwin L."/>
            <person name="Pitluck S."/>
            <person name="Ivanova N."/>
            <person name="Mavromatis K."/>
            <person name="Mikhailova N."/>
            <person name="Pati A."/>
            <person name="Chen A."/>
            <person name="Palaniappan K."/>
            <person name="Land M."/>
            <person name="Hauser L."/>
            <person name="Chang Y.J."/>
            <person name="Jeffries C.D."/>
            <person name="Chain P."/>
            <person name="Saunders E."/>
            <person name="Brettin T."/>
            <person name="Detter J.C."/>
            <person name="Goker M."/>
            <person name="Bristow J."/>
            <person name="Eisen J.A."/>
            <person name="Markowitz V."/>
            <person name="Hugenholtz P."/>
            <person name="Kyrpides N.C."/>
            <person name="Klenk H.P."/>
            <person name="Han C."/>
        </authorList>
    </citation>
    <scope>NUCLEOTIDE SEQUENCE [LARGE SCALE GENOMIC DNA]</scope>
    <source>
        <strain evidence="16">ATCC 49208 / DSM 771 / VKM B-1644</strain>
    </source>
</reference>
<keyword evidence="2 12" id="KW-0235">DNA replication</keyword>
<keyword evidence="7 12" id="KW-0862">Zinc</keyword>
<dbReference type="PROSITE" id="PS51194">
    <property type="entry name" value="HELICASE_CTER"/>
    <property type="match status" value="1"/>
</dbReference>
<dbReference type="Gene3D" id="1.10.10.10">
    <property type="entry name" value="Winged helix-like DNA-binding domain superfamily/Winged helix DNA-binding domain"/>
    <property type="match status" value="1"/>
</dbReference>
<dbReference type="NCBIfam" id="TIGR00595">
    <property type="entry name" value="priA"/>
    <property type="match status" value="1"/>
</dbReference>
<feature type="domain" description="Helicase C-terminal" evidence="14">
    <location>
        <begin position="483"/>
        <end position="637"/>
    </location>
</feature>
<dbReference type="InterPro" id="IPR005259">
    <property type="entry name" value="PriA"/>
</dbReference>
<gene>
    <name evidence="12" type="primary">priA</name>
    <name evidence="15" type="ordered locus">Dtox_2315</name>
</gene>
<evidence type="ECO:0000256" key="3">
    <source>
        <dbReference type="ARBA" id="ARBA00022723"/>
    </source>
</evidence>
<dbReference type="InterPro" id="IPR042115">
    <property type="entry name" value="PriA_3primeBD_sf"/>
</dbReference>
<dbReference type="PANTHER" id="PTHR30580:SF0">
    <property type="entry name" value="PRIMOSOMAL PROTEIN N"/>
    <property type="match status" value="1"/>
</dbReference>
<dbReference type="RefSeq" id="WP_015757829.1">
    <property type="nucleotide sequence ID" value="NC_013216.1"/>
</dbReference>
<feature type="binding site" evidence="12">
    <location>
        <position position="461"/>
    </location>
    <ligand>
        <name>Zn(2+)</name>
        <dbReference type="ChEBI" id="CHEBI:29105"/>
        <label>2</label>
    </ligand>
</feature>
<dbReference type="GO" id="GO:0006310">
    <property type="term" value="P:DNA recombination"/>
    <property type="evidence" value="ECO:0007669"/>
    <property type="project" value="InterPro"/>
</dbReference>
<dbReference type="SUPFAM" id="SSF52540">
    <property type="entry name" value="P-loop containing nucleoside triphosphate hydrolases"/>
    <property type="match status" value="1"/>
</dbReference>
<dbReference type="GO" id="GO:1990077">
    <property type="term" value="C:primosome complex"/>
    <property type="evidence" value="ECO:0007669"/>
    <property type="project" value="UniProtKB-UniRule"/>
</dbReference>
<dbReference type="InterPro" id="IPR027417">
    <property type="entry name" value="P-loop_NTPase"/>
</dbReference>
<keyword evidence="9 12" id="KW-0238">DNA-binding</keyword>
<evidence type="ECO:0000256" key="12">
    <source>
        <dbReference type="HAMAP-Rule" id="MF_00983"/>
    </source>
</evidence>
<keyword evidence="8 12" id="KW-0067">ATP-binding</keyword>
<dbReference type="InterPro" id="IPR011545">
    <property type="entry name" value="DEAD/DEAH_box_helicase_dom"/>
</dbReference>
<dbReference type="PROSITE" id="PS51192">
    <property type="entry name" value="HELICASE_ATP_BIND_1"/>
    <property type="match status" value="1"/>
</dbReference>
<dbReference type="GO" id="GO:0006270">
    <property type="term" value="P:DNA replication initiation"/>
    <property type="evidence" value="ECO:0007669"/>
    <property type="project" value="TreeGrafter"/>
</dbReference>
<dbReference type="AlphaFoldDB" id="C8W073"/>
<name>C8W073_DESAS</name>
<dbReference type="FunFam" id="3.40.1440.60:FF:000001">
    <property type="entry name" value="Primosomal protein N"/>
    <property type="match status" value="1"/>
</dbReference>
<dbReference type="eggNOG" id="COG1198">
    <property type="taxonomic scope" value="Bacteria"/>
</dbReference>
<dbReference type="Proteomes" id="UP000002217">
    <property type="component" value="Chromosome"/>
</dbReference>
<keyword evidence="10 12" id="KW-0413">Isomerase</keyword>
<feature type="binding site" evidence="12">
    <location>
        <position position="475"/>
    </location>
    <ligand>
        <name>Zn(2+)</name>
        <dbReference type="ChEBI" id="CHEBI:29105"/>
        <label>2</label>
    </ligand>
</feature>
<evidence type="ECO:0000256" key="8">
    <source>
        <dbReference type="ARBA" id="ARBA00022840"/>
    </source>
</evidence>
<dbReference type="GO" id="GO:0003677">
    <property type="term" value="F:DNA binding"/>
    <property type="evidence" value="ECO:0007669"/>
    <property type="project" value="UniProtKB-UniRule"/>
</dbReference>
<evidence type="ECO:0000256" key="2">
    <source>
        <dbReference type="ARBA" id="ARBA00022705"/>
    </source>
</evidence>
<evidence type="ECO:0000256" key="1">
    <source>
        <dbReference type="ARBA" id="ARBA00022515"/>
    </source>
</evidence>
<dbReference type="Pfam" id="PF18074">
    <property type="entry name" value="PriA_C"/>
    <property type="match status" value="1"/>
</dbReference>
<dbReference type="GO" id="GO:0006302">
    <property type="term" value="P:double-strand break repair"/>
    <property type="evidence" value="ECO:0007669"/>
    <property type="project" value="InterPro"/>
</dbReference>
<dbReference type="PANTHER" id="PTHR30580">
    <property type="entry name" value="PRIMOSOMAL PROTEIN N"/>
    <property type="match status" value="1"/>
</dbReference>
<dbReference type="Pfam" id="PF17764">
    <property type="entry name" value="PriA_3primeBD"/>
    <property type="match status" value="1"/>
</dbReference>
<dbReference type="InterPro" id="IPR040498">
    <property type="entry name" value="PriA_CRR"/>
</dbReference>
<evidence type="ECO:0000259" key="13">
    <source>
        <dbReference type="PROSITE" id="PS51192"/>
    </source>
</evidence>
<feature type="binding site" evidence="12">
    <location>
        <position position="478"/>
    </location>
    <ligand>
        <name>Zn(2+)</name>
        <dbReference type="ChEBI" id="CHEBI:29105"/>
        <label>2</label>
    </ligand>
</feature>
<feature type="domain" description="Helicase ATP-binding" evidence="13">
    <location>
        <begin position="220"/>
        <end position="386"/>
    </location>
</feature>
<evidence type="ECO:0000259" key="14">
    <source>
        <dbReference type="PROSITE" id="PS51194"/>
    </source>
</evidence>
<evidence type="ECO:0000256" key="5">
    <source>
        <dbReference type="ARBA" id="ARBA00022801"/>
    </source>
</evidence>
<dbReference type="GO" id="GO:0006269">
    <property type="term" value="P:DNA replication, synthesis of primer"/>
    <property type="evidence" value="ECO:0007669"/>
    <property type="project" value="UniProtKB-KW"/>
</dbReference>
<dbReference type="HOGENOM" id="CLU_013353_3_1_9"/>
<dbReference type="InterPro" id="IPR041236">
    <property type="entry name" value="PriA_C"/>
</dbReference>
<dbReference type="SMART" id="SM00490">
    <property type="entry name" value="HELICc"/>
    <property type="match status" value="1"/>
</dbReference>
<dbReference type="HAMAP" id="MF_00983">
    <property type="entry name" value="PriA"/>
    <property type="match status" value="1"/>
</dbReference>
<keyword evidence="6 12" id="KW-0347">Helicase</keyword>
<feature type="binding site" evidence="12">
    <location>
        <position position="491"/>
    </location>
    <ligand>
        <name>Zn(2+)</name>
        <dbReference type="ChEBI" id="CHEBI:29105"/>
        <label>1</label>
    </ligand>
</feature>
<comment type="function">
    <text evidence="12">Initiates the restart of stalled replication forks, which reloads the replicative helicase on sites other than the origin of replication. Recognizes and binds to abandoned replication forks and remodels them to uncover a helicase loading site. Promotes assembly of the primosome at these replication forks.</text>
</comment>
<dbReference type="KEGG" id="dae:Dtox_2315"/>
<keyword evidence="16" id="KW-1185">Reference proteome</keyword>
<feature type="binding site" evidence="12">
    <location>
        <position position="449"/>
    </location>
    <ligand>
        <name>Zn(2+)</name>
        <dbReference type="ChEBI" id="CHEBI:29105"/>
        <label>1</label>
    </ligand>
</feature>
<organism evidence="15 16">
    <name type="scientific">Desulfofarcimen acetoxidans (strain ATCC 49208 / DSM 771 / KCTC 5769 / VKM B-1644 / 5575)</name>
    <name type="common">Desulfotomaculum acetoxidans</name>
    <dbReference type="NCBI Taxonomy" id="485916"/>
    <lineage>
        <taxon>Bacteria</taxon>
        <taxon>Bacillati</taxon>
        <taxon>Bacillota</taxon>
        <taxon>Clostridia</taxon>
        <taxon>Eubacteriales</taxon>
        <taxon>Peptococcaceae</taxon>
        <taxon>Desulfofarcimen</taxon>
    </lineage>
</organism>
<evidence type="ECO:0000256" key="4">
    <source>
        <dbReference type="ARBA" id="ARBA00022741"/>
    </source>
</evidence>
<evidence type="ECO:0000313" key="15">
    <source>
        <dbReference type="EMBL" id="ACV63128.1"/>
    </source>
</evidence>
<dbReference type="Pfam" id="PF00270">
    <property type="entry name" value="DEAD"/>
    <property type="match status" value="1"/>
</dbReference>
<sequence length="747" mass="82358">MSEQVYAEIVVDVPVRNVDRVFSYIVPADLFPAIKFGMRVIVPFAGRKVTGYVVGFSGITQVSQEKLKPVLAVLDNEPVITEELWTLARWMKAYYLCTLAQALKCMVSPAVRVKAAGSYTGLWIGFADNQLAQVLAKLNRSPKQSAVIKAAAGQPGLSPKALADQVGVSSATVSALVGKGLLQARTTSVRRNPYPIKPTGIPGPVLTPEQAYCAGEIIRAIESSQSQVFALHGITGSGKTEIYLNVIARALVLGRKTLITVPEIALTGQMVNTFKERYGDTVAVLHSALSAGERYDEWQRIRNGDSKIVLGTRSAVFAPLSGPGLLIIDEEHEAAYKQDDQARYHAREVALQRAKLSGAVVILGSATMSLESYCRAQKEGPYRYLSIENRIEQKPLPQIKTIDLRAETHKGNPGIFSLALLQKIEEKIRLKEQTILFINRRGFSPIVICRDCGFVLKCPHCDISLTYHSDLTLRCHYCNYISPVINKCSNCASEQLRFAGTGTQKVEEEIRHIFPSAGVLRMDADTTSRKGAHAEILKNFLDGKADILIGTQMLAKGLNLPNVTLVGVINADTTLHMPDFRAAEKTFQLLTQVAGRAGRGEKPGEVIIQTYNPEHYSIKAALNNSYKDFYAQEMIIRRELGYPPFSRLIRIILSSTQSALVQSGAFLLKECLLEAQRDFNPHGPDILGPAPAPLHKIKEKYRWQIVLKGKQALILRQLAAKGIDIFESRQGNRLLSIIVDVEPQNMM</sequence>
<dbReference type="GO" id="GO:0043138">
    <property type="term" value="F:3'-5' DNA helicase activity"/>
    <property type="evidence" value="ECO:0007669"/>
    <property type="project" value="UniProtKB-EC"/>
</dbReference>